<dbReference type="PaxDb" id="243230-DR_0539"/>
<organism evidence="2 3">
    <name type="scientific">Deinococcus radiodurans (strain ATCC 13939 / DSM 20539 / JCM 16871 / CCUG 27074 / LMG 4051 / NBRC 15346 / NCIMB 9279 / VKM B-1422 / R1)</name>
    <dbReference type="NCBI Taxonomy" id="243230"/>
    <lineage>
        <taxon>Bacteria</taxon>
        <taxon>Thermotogati</taxon>
        <taxon>Deinococcota</taxon>
        <taxon>Deinococci</taxon>
        <taxon>Deinococcales</taxon>
        <taxon>Deinococcaceae</taxon>
        <taxon>Deinococcus</taxon>
    </lineage>
</organism>
<keyword evidence="1" id="KW-1133">Transmembrane helix</keyword>
<dbReference type="Proteomes" id="UP000002524">
    <property type="component" value="Chromosome 1"/>
</dbReference>
<dbReference type="RefSeq" id="WP_010887184.1">
    <property type="nucleotide sequence ID" value="NC_001263.1"/>
</dbReference>
<dbReference type="InParanoid" id="Q9RWX6"/>
<keyword evidence="1" id="KW-0472">Membrane</keyword>
<feature type="transmembrane region" description="Helical" evidence="1">
    <location>
        <begin position="20"/>
        <end position="44"/>
    </location>
</feature>
<dbReference type="STRING" id="243230.DR_0539"/>
<dbReference type="PATRIC" id="fig|243230.17.peg.715"/>
<dbReference type="AlphaFoldDB" id="Q9RWX6"/>
<gene>
    <name evidence="2" type="ordered locus">DR_0539</name>
</gene>
<dbReference type="OrthoDB" id="70829at2"/>
<evidence type="ECO:0000313" key="3">
    <source>
        <dbReference type="Proteomes" id="UP000002524"/>
    </source>
</evidence>
<sequence length="109" mass="11916">MDFNDIFKQVVPLYTQMNFWLTILGTVLLWYAVSVAFAHVFFGAGNRSAVDAANQGMNIALLLLAVALAAGAYFLFKPTDLIYLGAVTLTFLLLAIILHVIFSKMGARA</sequence>
<accession>Q9RWX6</accession>
<feature type="transmembrane region" description="Helical" evidence="1">
    <location>
        <begin position="82"/>
        <end position="102"/>
    </location>
</feature>
<reference evidence="2 3" key="1">
    <citation type="journal article" date="1999" name="Science">
        <title>Genome sequence of the radioresistant bacterium Deinococcus radiodurans R1.</title>
        <authorList>
            <person name="White O."/>
            <person name="Eisen J.A."/>
            <person name="Heidelberg J.F."/>
            <person name="Hickey E.K."/>
            <person name="Peterson J.D."/>
            <person name="Dodson R.J."/>
            <person name="Haft D.H."/>
            <person name="Gwinn M.L."/>
            <person name="Nelson W.C."/>
            <person name="Richardson D.L."/>
            <person name="Moffat K.S."/>
            <person name="Qin H."/>
            <person name="Jiang L."/>
            <person name="Pamphile W."/>
            <person name="Crosby M."/>
            <person name="Shen M."/>
            <person name="Vamathevan J.J."/>
            <person name="Lam P."/>
            <person name="McDonald L."/>
            <person name="Utterback T."/>
            <person name="Zalewski C."/>
            <person name="Makarova K.S."/>
            <person name="Aravind L."/>
            <person name="Daly M.J."/>
            <person name="Minton K.W."/>
            <person name="Fleischmann R.D."/>
            <person name="Ketchum K.A."/>
            <person name="Nelson K.E."/>
            <person name="Salzberg S."/>
            <person name="Smith H.O."/>
            <person name="Venter J.C."/>
            <person name="Fraser C.M."/>
        </authorList>
    </citation>
    <scope>NUCLEOTIDE SEQUENCE [LARGE SCALE GENOMIC DNA]</scope>
    <source>
        <strain evidence="3">ATCC 13939 / DSM 20539 / JCM 16871 / LMG 4051 / NBRC 15346 / NCIMB 9279 / R1 / VKM B-1422</strain>
    </source>
</reference>
<protein>
    <submittedName>
        <fullName evidence="2">Uncharacterized protein</fullName>
    </submittedName>
</protein>
<evidence type="ECO:0000256" key="1">
    <source>
        <dbReference type="SAM" id="Phobius"/>
    </source>
</evidence>
<dbReference type="GeneID" id="69516777"/>
<proteinExistence type="predicted"/>
<feature type="transmembrane region" description="Helical" evidence="1">
    <location>
        <begin position="56"/>
        <end position="76"/>
    </location>
</feature>
<keyword evidence="3" id="KW-1185">Reference proteome</keyword>
<dbReference type="EnsemblBacteria" id="AAF10123">
    <property type="protein sequence ID" value="AAF10123"/>
    <property type="gene ID" value="DR_0539"/>
</dbReference>
<dbReference type="PIR" id="D75506">
    <property type="entry name" value="D75506"/>
</dbReference>
<evidence type="ECO:0000313" key="2">
    <source>
        <dbReference type="EMBL" id="AAF10123.1"/>
    </source>
</evidence>
<dbReference type="KEGG" id="dra:DR_0539"/>
<name>Q9RWX6_DEIRA</name>
<keyword evidence="1" id="KW-0812">Transmembrane</keyword>
<dbReference type="EMBL" id="AE000513">
    <property type="protein sequence ID" value="AAF10123.1"/>
    <property type="molecule type" value="Genomic_DNA"/>
</dbReference>
<dbReference type="HOGENOM" id="CLU_2192696_0_0_0"/>